<feature type="region of interest" description="Disordered" evidence="1">
    <location>
        <begin position="1"/>
        <end position="53"/>
    </location>
</feature>
<evidence type="ECO:0000256" key="1">
    <source>
        <dbReference type="SAM" id="MobiDB-lite"/>
    </source>
</evidence>
<protein>
    <submittedName>
        <fullName evidence="2">Uncharacterized protein</fullName>
    </submittedName>
</protein>
<reference evidence="2" key="1">
    <citation type="submission" date="2020-02" db="EMBL/GenBank/DDBJ databases">
        <authorList>
            <person name="Palmer J.M."/>
        </authorList>
    </citation>
    <scope>NUCLEOTIDE SEQUENCE</scope>
    <source>
        <strain evidence="2">EPUS1.4</strain>
        <tissue evidence="2">Thallus</tissue>
    </source>
</reference>
<sequence length="53" mass="5946">MPEKETPRAAQVSVGSPFPFASQSPNWPGYDQDRSIPERNPELEDTTPLQSMK</sequence>
<proteinExistence type="predicted"/>
<comment type="caution">
    <text evidence="2">The sequence shown here is derived from an EMBL/GenBank/DDBJ whole genome shotgun (WGS) entry which is preliminary data.</text>
</comment>
<keyword evidence="3" id="KW-1185">Reference proteome</keyword>
<gene>
    <name evidence="2" type="ORF">GJ744_005524</name>
</gene>
<dbReference type="AlphaFoldDB" id="A0A8H7AKZ1"/>
<evidence type="ECO:0000313" key="3">
    <source>
        <dbReference type="Proteomes" id="UP000606974"/>
    </source>
</evidence>
<organism evidence="2 3">
    <name type="scientific">Endocarpon pusillum</name>
    <dbReference type="NCBI Taxonomy" id="364733"/>
    <lineage>
        <taxon>Eukaryota</taxon>
        <taxon>Fungi</taxon>
        <taxon>Dikarya</taxon>
        <taxon>Ascomycota</taxon>
        <taxon>Pezizomycotina</taxon>
        <taxon>Eurotiomycetes</taxon>
        <taxon>Chaetothyriomycetidae</taxon>
        <taxon>Verrucariales</taxon>
        <taxon>Verrucariaceae</taxon>
        <taxon>Endocarpon</taxon>
    </lineage>
</organism>
<dbReference type="EMBL" id="JAACFV010000024">
    <property type="protein sequence ID" value="KAF7510978.1"/>
    <property type="molecule type" value="Genomic_DNA"/>
</dbReference>
<accession>A0A8H7AKZ1</accession>
<dbReference type="Proteomes" id="UP000606974">
    <property type="component" value="Unassembled WGS sequence"/>
</dbReference>
<name>A0A8H7AKZ1_9EURO</name>
<evidence type="ECO:0000313" key="2">
    <source>
        <dbReference type="EMBL" id="KAF7510978.1"/>
    </source>
</evidence>
<feature type="compositionally biased region" description="Basic and acidic residues" evidence="1">
    <location>
        <begin position="31"/>
        <end position="42"/>
    </location>
</feature>